<evidence type="ECO:0000256" key="5">
    <source>
        <dbReference type="ARBA" id="ARBA00022835"/>
    </source>
</evidence>
<dbReference type="GO" id="GO:0071036">
    <property type="term" value="P:nuclear polyadenylation-dependent snoRNA catabolic process"/>
    <property type="evidence" value="ECO:0007669"/>
    <property type="project" value="TreeGrafter"/>
</dbReference>
<dbReference type="GO" id="GO:0071044">
    <property type="term" value="P:histone mRNA catabolic process"/>
    <property type="evidence" value="ECO:0007669"/>
    <property type="project" value="TreeGrafter"/>
</dbReference>
<feature type="compositionally biased region" description="Basic and acidic residues" evidence="10">
    <location>
        <begin position="9"/>
        <end position="19"/>
    </location>
</feature>
<dbReference type="FunFam" id="3.30.420.10:FF:000065">
    <property type="entry name" value="Protein RRP6-like 2 isoform A"/>
    <property type="match status" value="1"/>
</dbReference>
<evidence type="ECO:0000256" key="4">
    <source>
        <dbReference type="ARBA" id="ARBA00022801"/>
    </source>
</evidence>
<dbReference type="AlphaFoldDB" id="A0A1J6ITB6"/>
<keyword evidence="13" id="KW-1185">Reference proteome</keyword>
<dbReference type="GO" id="GO:0080188">
    <property type="term" value="P:gene silencing by siRNA-directed DNA methylation"/>
    <property type="evidence" value="ECO:0007669"/>
    <property type="project" value="UniProtKB-ARBA"/>
</dbReference>
<keyword evidence="6" id="KW-0269">Exonuclease</keyword>
<dbReference type="InterPro" id="IPR045092">
    <property type="entry name" value="Rrp6-like"/>
</dbReference>
<dbReference type="InterPro" id="IPR049559">
    <property type="entry name" value="Rrp6p-like_exo"/>
</dbReference>
<dbReference type="Gene3D" id="3.30.420.10">
    <property type="entry name" value="Ribonuclease H-like superfamily/Ribonuclease H"/>
    <property type="match status" value="1"/>
</dbReference>
<feature type="region of interest" description="Disordered" evidence="10">
    <location>
        <begin position="844"/>
        <end position="913"/>
    </location>
</feature>
<dbReference type="GO" id="GO:0071039">
    <property type="term" value="P:nuclear polyadenylation-dependent CUT catabolic process"/>
    <property type="evidence" value="ECO:0007669"/>
    <property type="project" value="TreeGrafter"/>
</dbReference>
<dbReference type="KEGG" id="nau:109225854"/>
<dbReference type="GO" id="GO:0071035">
    <property type="term" value="P:nuclear polyadenylation-dependent rRNA catabolic process"/>
    <property type="evidence" value="ECO:0007669"/>
    <property type="project" value="TreeGrafter"/>
</dbReference>
<dbReference type="InterPro" id="IPR002562">
    <property type="entry name" value="3'-5'_exonuclease_dom"/>
</dbReference>
<dbReference type="Gene3D" id="1.10.150.80">
    <property type="entry name" value="HRDC domain"/>
    <property type="match status" value="1"/>
</dbReference>
<dbReference type="InterPro" id="IPR010997">
    <property type="entry name" value="HRDC-like_sf"/>
</dbReference>
<feature type="region of interest" description="Disordered" evidence="10">
    <location>
        <begin position="605"/>
        <end position="624"/>
    </location>
</feature>
<dbReference type="FunFam" id="1.10.150.80:FF:000001">
    <property type="entry name" value="Putative exosome component 10"/>
    <property type="match status" value="1"/>
</dbReference>
<dbReference type="GO" id="GO:0000175">
    <property type="term" value="F:3'-5'-RNA exonuclease activity"/>
    <property type="evidence" value="ECO:0007669"/>
    <property type="project" value="InterPro"/>
</dbReference>
<dbReference type="STRING" id="49451.A0A1J6ITB6"/>
<evidence type="ECO:0000256" key="2">
    <source>
        <dbReference type="ARBA" id="ARBA00022552"/>
    </source>
</evidence>
<feature type="region of interest" description="Disordered" evidence="10">
    <location>
        <begin position="762"/>
        <end position="783"/>
    </location>
</feature>
<dbReference type="InterPro" id="IPR044876">
    <property type="entry name" value="HRDC_dom_sf"/>
</dbReference>
<dbReference type="GO" id="GO:0071037">
    <property type="term" value="P:nuclear polyadenylation-dependent snRNA catabolic process"/>
    <property type="evidence" value="ECO:0007669"/>
    <property type="project" value="TreeGrafter"/>
</dbReference>
<protein>
    <submittedName>
        <fullName evidence="12">Protein rrp6-like 2</fullName>
    </submittedName>
</protein>
<sequence>METDSSDEDISKKAEDTLRKVTSGPLPSTIGKLSGSSRGIPTDRDFHFYNNFSEFRTPISEIDKKSKEILERVGALSQLWGKPMSFPGEDPDDEETGDWLVNINDDVFEKLASSLDDFRLLREKEEESGVKNMEDGFQLVSRKKTRKVEHNSNVISVEKEKGVKVATKVKPKIPFHIPSIPRPQDEYKIIVNNKNQPFQHVWLQRTDDGSRFMHPLEKFAPSDFVESAGIIEPVKPPPLEITPFKFVEEVKDLKQLAAKLRAVDEFAVDLEHNQYRSFQGLTCLMQISTRTEDFVVDTLKLRVHIGPYLRDVFKDHMKKKVMHGADRDIVWLQRDFGIYVCNMFDTGQASRVLKLERNSLEYLLQHFCGVTANKEYQNADWRLRPLPVEMMRYAREDTHYLLYIYDIMRMELLSSSADNESPDASLIEVYKRSYDICMQLYEKELLTDSSYQHIYGLQGAGFNAQQLAIVAGLYEWRDVIARAEDESTGYVLPNKELLEIAKQMPLTTNKLKRSMKSKHPYVERNLGAVVSIIRQSVQNSAAYEAAVELLKERRLELPAEEDIVATEGAEMLVETSEPLKAATGTETSNVCSSPESAVTKVGFNGPGDTSEHRSEHGGLRATSSGQVEVTIQAIKKPSRGLGMLLGCAAKRKLHPDKKQEQEEIQVQQIKSSVSLPFHAFSGRTEQLQQAATAPAKTLQINHREEPVATNSKLDVITLDTDSDDGKSLKGELSIGEQENSFAMPVATSKLEDVILLDTDSDLEESVKDDSEAADNPPECGENKIAGSAEEMDEGDENMSLSDLSSSFKKCFHPISQKSKAQLAEKAQAHEGQLKVQPFDYEAARKQVLFGEDPGKKKPETEGDEHRRSRTGKGDKKKDLLLGQPPNIEGTAEFQQGRRRQAFPATGNRSYTFR</sequence>
<feature type="compositionally biased region" description="Basic and acidic residues" evidence="10">
    <location>
        <begin position="852"/>
        <end position="879"/>
    </location>
</feature>
<dbReference type="PANTHER" id="PTHR12124:SF47">
    <property type="entry name" value="EXOSOME COMPONENT 10"/>
    <property type="match status" value="1"/>
</dbReference>
<dbReference type="InterPro" id="IPR036397">
    <property type="entry name" value="RNaseH_sf"/>
</dbReference>
<evidence type="ECO:0000256" key="3">
    <source>
        <dbReference type="ARBA" id="ARBA00022722"/>
    </source>
</evidence>
<dbReference type="GO" id="GO:0071051">
    <property type="term" value="P:poly(A)-dependent snoRNA 3'-end processing"/>
    <property type="evidence" value="ECO:0007669"/>
    <property type="project" value="TreeGrafter"/>
</dbReference>
<keyword evidence="7" id="KW-0943">RNA-mediated gene silencing</keyword>
<dbReference type="OMA" id="DWLVNIN"/>
<comment type="similarity">
    <text evidence="9">Belongs to the exosome component 10/RRP6 family.</text>
</comment>
<keyword evidence="4" id="KW-0378">Hydrolase</keyword>
<dbReference type="SUPFAM" id="SSF53098">
    <property type="entry name" value="Ribonuclease H-like"/>
    <property type="match status" value="1"/>
</dbReference>
<dbReference type="PANTHER" id="PTHR12124">
    <property type="entry name" value="POLYMYOSITIS/SCLERODERMA AUTOANTIGEN-RELATED"/>
    <property type="match status" value="1"/>
</dbReference>
<keyword evidence="8" id="KW-0539">Nucleus</keyword>
<keyword evidence="3" id="KW-0540">Nuclease</keyword>
<proteinExistence type="inferred from homology"/>
<feature type="domain" description="HRDC" evidence="11">
    <location>
        <begin position="463"/>
        <end position="543"/>
    </location>
</feature>
<dbReference type="OrthoDB" id="2250022at2759"/>
<evidence type="ECO:0000259" key="11">
    <source>
        <dbReference type="PROSITE" id="PS50967"/>
    </source>
</evidence>
<keyword evidence="5" id="KW-0271">Exosome</keyword>
<gene>
    <name evidence="12" type="primary">RRP6L2</name>
    <name evidence="12" type="ORF">A4A49_26245</name>
</gene>
<name>A0A1J6ITB6_NICAT</name>
<dbReference type="GO" id="GO:0003727">
    <property type="term" value="F:single-stranded RNA binding"/>
    <property type="evidence" value="ECO:0007669"/>
    <property type="project" value="TreeGrafter"/>
</dbReference>
<evidence type="ECO:0000256" key="6">
    <source>
        <dbReference type="ARBA" id="ARBA00022839"/>
    </source>
</evidence>
<dbReference type="InterPro" id="IPR002121">
    <property type="entry name" value="HRDC_dom"/>
</dbReference>
<dbReference type="GO" id="GO:0071038">
    <property type="term" value="P:TRAMP-dependent tRNA surveillance pathway"/>
    <property type="evidence" value="ECO:0007669"/>
    <property type="project" value="TreeGrafter"/>
</dbReference>
<keyword evidence="2" id="KW-0698">rRNA processing</keyword>
<dbReference type="Pfam" id="PF00570">
    <property type="entry name" value="HRDC"/>
    <property type="match status" value="1"/>
</dbReference>
<dbReference type="GO" id="GO:0000176">
    <property type="term" value="C:nuclear exosome (RNase complex)"/>
    <property type="evidence" value="ECO:0007669"/>
    <property type="project" value="InterPro"/>
</dbReference>
<dbReference type="GeneID" id="109225854"/>
<dbReference type="InterPro" id="IPR012337">
    <property type="entry name" value="RNaseH-like_sf"/>
</dbReference>
<evidence type="ECO:0000256" key="8">
    <source>
        <dbReference type="ARBA" id="ARBA00023242"/>
    </source>
</evidence>
<dbReference type="GO" id="GO:0000467">
    <property type="term" value="P:exonucleolytic trimming to generate mature 3'-end of 5.8S rRNA from tricistronic rRNA transcript (SSU-rRNA, 5.8S rRNA, LSU-rRNA)"/>
    <property type="evidence" value="ECO:0007669"/>
    <property type="project" value="InterPro"/>
</dbReference>
<feature type="region of interest" description="Disordered" evidence="10">
    <location>
        <begin position="818"/>
        <end position="837"/>
    </location>
</feature>
<dbReference type="SMR" id="A0A1J6ITB6"/>
<dbReference type="SMART" id="SM00341">
    <property type="entry name" value="HRDC"/>
    <property type="match status" value="1"/>
</dbReference>
<evidence type="ECO:0000313" key="12">
    <source>
        <dbReference type="EMBL" id="OIT07962.1"/>
    </source>
</evidence>
<evidence type="ECO:0000256" key="9">
    <source>
        <dbReference type="ARBA" id="ARBA00043957"/>
    </source>
</evidence>
<dbReference type="GO" id="GO:0000166">
    <property type="term" value="F:nucleotide binding"/>
    <property type="evidence" value="ECO:0007669"/>
    <property type="project" value="InterPro"/>
</dbReference>
<dbReference type="SUPFAM" id="SSF47819">
    <property type="entry name" value="HRDC-like"/>
    <property type="match status" value="1"/>
</dbReference>
<feature type="region of interest" description="Disordered" evidence="10">
    <location>
        <begin position="1"/>
        <end position="38"/>
    </location>
</feature>
<dbReference type="Pfam" id="PF01612">
    <property type="entry name" value="DNA_pol_A_exo1"/>
    <property type="match status" value="1"/>
</dbReference>
<comment type="subcellular location">
    <subcellularLocation>
        <location evidence="1">Nucleus</location>
    </subcellularLocation>
</comment>
<evidence type="ECO:0000256" key="1">
    <source>
        <dbReference type="ARBA" id="ARBA00004123"/>
    </source>
</evidence>
<dbReference type="PROSITE" id="PS50967">
    <property type="entry name" value="HRDC"/>
    <property type="match status" value="1"/>
</dbReference>
<reference evidence="12" key="1">
    <citation type="submission" date="2016-11" db="EMBL/GenBank/DDBJ databases">
        <title>The genome of Nicotiana attenuata.</title>
        <authorList>
            <person name="Xu S."/>
            <person name="Brockmoeller T."/>
            <person name="Gaquerel E."/>
            <person name="Navarro A."/>
            <person name="Kuhl H."/>
            <person name="Gase K."/>
            <person name="Ling Z."/>
            <person name="Zhou W."/>
            <person name="Kreitzer C."/>
            <person name="Stanke M."/>
            <person name="Tang H."/>
            <person name="Lyons E."/>
            <person name="Pandey P."/>
            <person name="Pandey S.P."/>
            <person name="Timmermann B."/>
            <person name="Baldwin I.T."/>
        </authorList>
    </citation>
    <scope>NUCLEOTIDE SEQUENCE [LARGE SCALE GENOMIC DNA]</scope>
    <source>
        <strain evidence="12">UT</strain>
    </source>
</reference>
<dbReference type="GO" id="GO:0071040">
    <property type="term" value="P:nuclear polyadenylation-dependent antisense transcript catabolic process"/>
    <property type="evidence" value="ECO:0007669"/>
    <property type="project" value="TreeGrafter"/>
</dbReference>
<dbReference type="Pfam" id="PF08066">
    <property type="entry name" value="PMC2NT"/>
    <property type="match status" value="1"/>
</dbReference>
<evidence type="ECO:0000313" key="13">
    <source>
        <dbReference type="Proteomes" id="UP000187609"/>
    </source>
</evidence>
<dbReference type="EMBL" id="MJEQ01037183">
    <property type="protein sequence ID" value="OIT07962.1"/>
    <property type="molecule type" value="Genomic_DNA"/>
</dbReference>
<dbReference type="Proteomes" id="UP000187609">
    <property type="component" value="Unassembled WGS sequence"/>
</dbReference>
<evidence type="ECO:0000256" key="7">
    <source>
        <dbReference type="ARBA" id="ARBA00023158"/>
    </source>
</evidence>
<dbReference type="InterPro" id="IPR012588">
    <property type="entry name" value="Exosome-assoc_fac_Rrp6_N"/>
</dbReference>
<feature type="compositionally biased region" description="Basic and acidic residues" evidence="10">
    <location>
        <begin position="609"/>
        <end position="618"/>
    </location>
</feature>
<dbReference type="SMART" id="SM00474">
    <property type="entry name" value="35EXOc"/>
    <property type="match status" value="1"/>
</dbReference>
<dbReference type="GO" id="GO:0005730">
    <property type="term" value="C:nucleolus"/>
    <property type="evidence" value="ECO:0007669"/>
    <property type="project" value="TreeGrafter"/>
</dbReference>
<evidence type="ECO:0000256" key="10">
    <source>
        <dbReference type="SAM" id="MobiDB-lite"/>
    </source>
</evidence>
<dbReference type="CDD" id="cd06147">
    <property type="entry name" value="Rrp6p_like_exo"/>
    <property type="match status" value="1"/>
</dbReference>
<accession>A0A1J6ITB6</accession>
<comment type="caution">
    <text evidence="12">The sequence shown here is derived from an EMBL/GenBank/DDBJ whole genome shotgun (WGS) entry which is preliminary data.</text>
</comment>
<dbReference type="Gramene" id="OIT07962">
    <property type="protein sequence ID" value="OIT07962"/>
    <property type="gene ID" value="A4A49_26245"/>
</dbReference>
<organism evidence="12 13">
    <name type="scientific">Nicotiana attenuata</name>
    <name type="common">Coyote tobacco</name>
    <dbReference type="NCBI Taxonomy" id="49451"/>
    <lineage>
        <taxon>Eukaryota</taxon>
        <taxon>Viridiplantae</taxon>
        <taxon>Streptophyta</taxon>
        <taxon>Embryophyta</taxon>
        <taxon>Tracheophyta</taxon>
        <taxon>Spermatophyta</taxon>
        <taxon>Magnoliopsida</taxon>
        <taxon>eudicotyledons</taxon>
        <taxon>Gunneridae</taxon>
        <taxon>Pentapetalae</taxon>
        <taxon>asterids</taxon>
        <taxon>lamiids</taxon>
        <taxon>Solanales</taxon>
        <taxon>Solanaceae</taxon>
        <taxon>Nicotianoideae</taxon>
        <taxon>Nicotianeae</taxon>
        <taxon>Nicotiana</taxon>
    </lineage>
</organism>